<feature type="signal peptide" evidence="2">
    <location>
        <begin position="1"/>
        <end position="24"/>
    </location>
</feature>
<evidence type="ECO:0000313" key="3">
    <source>
        <dbReference type="EMBL" id="JAC35547.1"/>
    </source>
</evidence>
<name>A0A034V079_BACDO</name>
<sequence>MLCKKFIFVYIILCSAMLINASFAIAGCGLSQTDNSPYLGQTLNKDTLYELLFPLTETTTKKPRKRKGDKNGNFEVNLGNSENGPEGNFSVKGSTDNSTFRISGHGSINRNNGTKRWEAGFKGTFLHFG</sequence>
<proteinExistence type="predicted"/>
<feature type="chain" id="PRO_5001556312" description="Lipoprotein" evidence="2">
    <location>
        <begin position="25"/>
        <end position="129"/>
    </location>
</feature>
<reference evidence="3" key="1">
    <citation type="journal article" date="2014" name="BMC Genomics">
        <title>Characterizing the developmental transcriptome of the oriental fruit fly, Bactrocera dorsalis (Diptera: Tephritidae) through comparative genomic analysis with Drosophila melanogaster utilizing modENCODE datasets.</title>
        <authorList>
            <person name="Geib S.M."/>
            <person name="Calla B."/>
            <person name="Hall B."/>
            <person name="Hou S."/>
            <person name="Manoukis N.C."/>
        </authorList>
    </citation>
    <scope>NUCLEOTIDE SEQUENCE</scope>
    <source>
        <strain evidence="3">Punador</strain>
    </source>
</reference>
<dbReference type="PROSITE" id="PS51257">
    <property type="entry name" value="PROKAR_LIPOPROTEIN"/>
    <property type="match status" value="1"/>
</dbReference>
<evidence type="ECO:0000256" key="1">
    <source>
        <dbReference type="SAM" id="MobiDB-lite"/>
    </source>
</evidence>
<feature type="region of interest" description="Disordered" evidence="1">
    <location>
        <begin position="60"/>
        <end position="97"/>
    </location>
</feature>
<organism evidence="3">
    <name type="scientific">Bactrocera dorsalis</name>
    <name type="common">Oriental fruit fly</name>
    <name type="synonym">Dacus dorsalis</name>
    <dbReference type="NCBI Taxonomy" id="27457"/>
    <lineage>
        <taxon>Eukaryota</taxon>
        <taxon>Metazoa</taxon>
        <taxon>Ecdysozoa</taxon>
        <taxon>Arthropoda</taxon>
        <taxon>Hexapoda</taxon>
        <taxon>Insecta</taxon>
        <taxon>Pterygota</taxon>
        <taxon>Neoptera</taxon>
        <taxon>Endopterygota</taxon>
        <taxon>Diptera</taxon>
        <taxon>Brachycera</taxon>
        <taxon>Muscomorpha</taxon>
        <taxon>Tephritoidea</taxon>
        <taxon>Tephritidae</taxon>
        <taxon>Bactrocera</taxon>
        <taxon>Bactrocera</taxon>
    </lineage>
</organism>
<evidence type="ECO:0008006" key="4">
    <source>
        <dbReference type="Google" id="ProtNLM"/>
    </source>
</evidence>
<accession>A0A034V079</accession>
<evidence type="ECO:0000256" key="2">
    <source>
        <dbReference type="SAM" id="SignalP"/>
    </source>
</evidence>
<protein>
    <recommendedName>
        <fullName evidence="4">Lipoprotein</fullName>
    </recommendedName>
</protein>
<dbReference type="AlphaFoldDB" id="A0A034V079"/>
<dbReference type="EMBL" id="GAKP01023411">
    <property type="protein sequence ID" value="JAC35547.1"/>
    <property type="molecule type" value="Transcribed_RNA"/>
</dbReference>
<keyword evidence="2" id="KW-0732">Signal</keyword>